<feature type="compositionally biased region" description="Low complexity" evidence="12">
    <location>
        <begin position="213"/>
        <end position="224"/>
    </location>
</feature>
<dbReference type="PROSITE" id="PS51192">
    <property type="entry name" value="HELICASE_ATP_BIND_1"/>
    <property type="match status" value="1"/>
</dbReference>
<dbReference type="SMART" id="SM00847">
    <property type="entry name" value="HA2"/>
    <property type="match status" value="1"/>
</dbReference>
<keyword evidence="5" id="KW-0547">Nucleotide-binding</keyword>
<evidence type="ECO:0000256" key="5">
    <source>
        <dbReference type="ARBA" id="ARBA00022741"/>
    </source>
</evidence>
<evidence type="ECO:0000313" key="16">
    <source>
        <dbReference type="Proteomes" id="UP000053257"/>
    </source>
</evidence>
<evidence type="ECO:0000256" key="1">
    <source>
        <dbReference type="ARBA" id="ARBA00004229"/>
    </source>
</evidence>
<proteinExistence type="predicted"/>
<evidence type="ECO:0000256" key="7">
    <source>
        <dbReference type="ARBA" id="ARBA00022806"/>
    </source>
</evidence>
<dbReference type="SMART" id="SM00487">
    <property type="entry name" value="DEXDc"/>
    <property type="match status" value="1"/>
</dbReference>
<dbReference type="InterPro" id="IPR001650">
    <property type="entry name" value="Helicase_C-like"/>
</dbReference>
<dbReference type="Pfam" id="PF07717">
    <property type="entry name" value="OB_NTP_bind"/>
    <property type="match status" value="1"/>
</dbReference>
<dbReference type="InterPro" id="IPR007502">
    <property type="entry name" value="Helicase-assoc_dom"/>
</dbReference>
<evidence type="ECO:0000256" key="11">
    <source>
        <dbReference type="ARBA" id="ARBA00047984"/>
    </source>
</evidence>
<evidence type="ECO:0000256" key="8">
    <source>
        <dbReference type="ARBA" id="ARBA00022840"/>
    </source>
</evidence>
<organism evidence="15 16">
    <name type="scientific">Phlebiopsis gigantea (strain 11061_1 CR5-6)</name>
    <name type="common">White-rot fungus</name>
    <name type="synonym">Peniophora gigantea</name>
    <dbReference type="NCBI Taxonomy" id="745531"/>
    <lineage>
        <taxon>Eukaryota</taxon>
        <taxon>Fungi</taxon>
        <taxon>Dikarya</taxon>
        <taxon>Basidiomycota</taxon>
        <taxon>Agaricomycotina</taxon>
        <taxon>Agaricomycetes</taxon>
        <taxon>Polyporales</taxon>
        <taxon>Phanerochaetaceae</taxon>
        <taxon>Phlebiopsis</taxon>
    </lineage>
</organism>
<feature type="domain" description="Helicase ATP-binding" evidence="13">
    <location>
        <begin position="627"/>
        <end position="804"/>
    </location>
</feature>
<dbReference type="STRING" id="745531.A0A0C3S7S3"/>
<accession>A0A0C3S7S3</accession>
<dbReference type="InterPro" id="IPR011709">
    <property type="entry name" value="DEAD-box_helicase_OB_fold"/>
</dbReference>
<keyword evidence="7" id="KW-0347">Helicase</keyword>
<dbReference type="GO" id="GO:0003723">
    <property type="term" value="F:RNA binding"/>
    <property type="evidence" value="ECO:0007669"/>
    <property type="project" value="UniProtKB-KW"/>
</dbReference>
<evidence type="ECO:0000256" key="6">
    <source>
        <dbReference type="ARBA" id="ARBA00022801"/>
    </source>
</evidence>
<dbReference type="Pfam" id="PF21010">
    <property type="entry name" value="HA2_C"/>
    <property type="match status" value="1"/>
</dbReference>
<dbReference type="Proteomes" id="UP000053257">
    <property type="component" value="Unassembled WGS sequence"/>
</dbReference>
<evidence type="ECO:0000256" key="3">
    <source>
        <dbReference type="ARBA" id="ARBA00022528"/>
    </source>
</evidence>
<dbReference type="FunFam" id="3.40.50.300:FF:000819">
    <property type="entry name" value="ATP dependent RNA helicase, putative"/>
    <property type="match status" value="1"/>
</dbReference>
<dbReference type="SUPFAM" id="SSF52540">
    <property type="entry name" value="P-loop containing nucleoside triphosphate hydrolases"/>
    <property type="match status" value="1"/>
</dbReference>
<evidence type="ECO:0000256" key="4">
    <source>
        <dbReference type="ARBA" id="ARBA00022640"/>
    </source>
</evidence>
<keyword evidence="9" id="KW-0694">RNA-binding</keyword>
<comment type="subcellular location">
    <subcellularLocation>
        <location evidence="1">Plastid</location>
        <location evidence="1">Chloroplast</location>
    </subcellularLocation>
</comment>
<evidence type="ECO:0000313" key="15">
    <source>
        <dbReference type="EMBL" id="KIP12606.1"/>
    </source>
</evidence>
<keyword evidence="10" id="KW-0809">Transit peptide</keyword>
<name>A0A0C3S7S3_PHLG1</name>
<dbReference type="Gene3D" id="1.20.120.1080">
    <property type="match status" value="1"/>
</dbReference>
<feature type="compositionally biased region" description="Basic and acidic residues" evidence="12">
    <location>
        <begin position="360"/>
        <end position="371"/>
    </location>
</feature>
<dbReference type="FunFam" id="1.20.120.1080:FF:000002">
    <property type="entry name" value="Putative ATP-dependent RNA helicase DHX36"/>
    <property type="match status" value="1"/>
</dbReference>
<dbReference type="PROSITE" id="PS51194">
    <property type="entry name" value="HELICASE_CTER"/>
    <property type="match status" value="1"/>
</dbReference>
<reference evidence="15 16" key="1">
    <citation type="journal article" date="2014" name="PLoS Genet.">
        <title>Analysis of the Phlebiopsis gigantea genome, transcriptome and secretome provides insight into its pioneer colonization strategies of wood.</title>
        <authorList>
            <person name="Hori C."/>
            <person name="Ishida T."/>
            <person name="Igarashi K."/>
            <person name="Samejima M."/>
            <person name="Suzuki H."/>
            <person name="Master E."/>
            <person name="Ferreira P."/>
            <person name="Ruiz-Duenas F.J."/>
            <person name="Held B."/>
            <person name="Canessa P."/>
            <person name="Larrondo L.F."/>
            <person name="Schmoll M."/>
            <person name="Druzhinina I.S."/>
            <person name="Kubicek C.P."/>
            <person name="Gaskell J.A."/>
            <person name="Kersten P."/>
            <person name="St John F."/>
            <person name="Glasner J."/>
            <person name="Sabat G."/>
            <person name="Splinter BonDurant S."/>
            <person name="Syed K."/>
            <person name="Yadav J."/>
            <person name="Mgbeahuruike A.C."/>
            <person name="Kovalchuk A."/>
            <person name="Asiegbu F.O."/>
            <person name="Lackner G."/>
            <person name="Hoffmeister D."/>
            <person name="Rencoret J."/>
            <person name="Gutierrez A."/>
            <person name="Sun H."/>
            <person name="Lindquist E."/>
            <person name="Barry K."/>
            <person name="Riley R."/>
            <person name="Grigoriev I.V."/>
            <person name="Henrissat B."/>
            <person name="Kues U."/>
            <person name="Berka R.M."/>
            <person name="Martinez A.T."/>
            <person name="Covert S.F."/>
            <person name="Blanchette R.A."/>
            <person name="Cullen D."/>
        </authorList>
    </citation>
    <scope>NUCLEOTIDE SEQUENCE [LARGE SCALE GENOMIC DNA]</scope>
    <source>
        <strain evidence="15 16">11061_1 CR5-6</strain>
    </source>
</reference>
<dbReference type="FunFam" id="3.40.50.300:FF:000500">
    <property type="entry name" value="ATP-dependent RNA helicase DHX29"/>
    <property type="match status" value="1"/>
</dbReference>
<protein>
    <recommendedName>
        <fullName evidence="2">RNA helicase</fullName>
        <ecNumber evidence="2">3.6.4.13</ecNumber>
    </recommendedName>
</protein>
<keyword evidence="8" id="KW-0067">ATP-binding</keyword>
<feature type="compositionally biased region" description="Acidic residues" evidence="12">
    <location>
        <begin position="372"/>
        <end position="383"/>
    </location>
</feature>
<feature type="region of interest" description="Disordered" evidence="12">
    <location>
        <begin position="342"/>
        <end position="383"/>
    </location>
</feature>
<dbReference type="GO" id="GO:0003724">
    <property type="term" value="F:RNA helicase activity"/>
    <property type="evidence" value="ECO:0007669"/>
    <property type="project" value="UniProtKB-EC"/>
</dbReference>
<evidence type="ECO:0000256" key="12">
    <source>
        <dbReference type="SAM" id="MobiDB-lite"/>
    </source>
</evidence>
<sequence>MAKKKKTQLKPVARGFATVSVAKKAVPTEETELEALPPQAEESFVAQGSGSAGLLDVQSNSDTSDLAKAEEQHLQSLIDKLQDRVEKEIVRTLKAIEQEQRFSATLPRVNLDTLYVEGILQLAVSSSSESGNGVIDGPEEKIVPQLAITYGVLRRLGFGEMIVERCLSSISGIGLDEAVEWLCLTCSEPELRAVLGTPQQTTGKIPPTPLSPTRPTTSRYTSPPMTPRTVLSLHGADTPSDISSASLVESRSDILSEMSVPGTPDDDPNSTYVHLKMRISELTTNRKTSETADATFLRMLQERLEKVKQDYLFDEREAESAYRAERKKADDLALQSRLRGEKILSTPATPRIKPPPTVRSPERPQPDRVEDVFDEDDEDDDVEGGGGLLQLLEEMPQTETTQEGVTIQIRDLPAPKGWSGKTPRTLLLELVHKTDKYANVSFRSVSGASRAQRAAVRIIWQQGNLDDWSMDDVACYDAGQAEQYIATVALHRLAFPPTPGFAVGGAASTTTLTSYRLLPPVYRDLWNELEEGRRADHDRINRDIWAKLRQILEPKLSGTKVMQTPVKRSKASALAAIVTSSNDMEQDVLTSANIATSFQARQASSAYQEMLVQRNSLPIAGYREHIVSTLQSSQVLVLSGETGCGKSTQLPAFILEDYLSRGQHCKIYCTEPRRISAISLATRVSRELGEAPGAVGNNGSLVGYSIRLESNTSKTTRLAYVTNGIALRMLEGSIIEQRSSSFDEITHIIVDEVHERTIESDFLLIVLKSLIKQRPNLRVVLMSATLDAEKFSSYFDGCPVLHVPGRTFPVEIRYLEDAVEFTSWKITDGSPYAMRGNDKYSRSRNKSDWTEDLALDEEDITHETVQLEKKYSPSTATTINFLDERLLPYDLIIMLLESICSPHSVYGGYSSAILIFMPGLGEIRRLHELLMDHRLFSSEELYTIYPLHSTIASDQQAAVFNIPPPGIRKIVIATNIAETGITIPDITCVIDTGRQREMRFDEKRQISRLVDTFVAKSNAAQRRGRAGRVQPGLCFHLFTRSRHDTKMADHPDPEIMRLSLSDLALRIKIMKFMAGSSVEDVLSRALDPPSPANIQRAVSALVEVGALTASQDITPMGRLLSKLPTDVHLGKFLLIACVFGCLDPALTIAAALNSKSPFLAPFGKEQEAQRQKLTFKIENSDFLTLHNAFSSWRRACANGQSTARKFCREAFLSHQNLQQVEELRQQFLGYLIDSSFIKADISLVRELNRARYGSRGRMRFVTPPPELDRNSANYAIISAALAAGLYPKVLAVEGKHGSEKLVTITNNQAVALHPSSVNKGRRPTDFGVHYLSYFTIMQSKKTYAWETGPVDDLALILLCGDAEFKLLADSIFVDRRVRFNMGPKASVALKYLRKQLATTLSTHFSGKPVSGPDAVWENTAMAILGKIKPEEERKPETLKLVVNRVLQ</sequence>
<dbReference type="Gene3D" id="3.40.50.300">
    <property type="entry name" value="P-loop containing nucleotide triphosphate hydrolases"/>
    <property type="match status" value="2"/>
</dbReference>
<keyword evidence="16" id="KW-1185">Reference proteome</keyword>
<keyword evidence="3" id="KW-0150">Chloroplast</keyword>
<dbReference type="InterPro" id="IPR014001">
    <property type="entry name" value="Helicase_ATP-bd"/>
</dbReference>
<evidence type="ECO:0000256" key="10">
    <source>
        <dbReference type="ARBA" id="ARBA00022946"/>
    </source>
</evidence>
<feature type="region of interest" description="Disordered" evidence="12">
    <location>
        <begin position="198"/>
        <end position="224"/>
    </location>
</feature>
<dbReference type="GO" id="GO:0016787">
    <property type="term" value="F:hydrolase activity"/>
    <property type="evidence" value="ECO:0007669"/>
    <property type="project" value="UniProtKB-KW"/>
</dbReference>
<dbReference type="GO" id="GO:0005524">
    <property type="term" value="F:ATP binding"/>
    <property type="evidence" value="ECO:0007669"/>
    <property type="project" value="UniProtKB-KW"/>
</dbReference>
<dbReference type="PANTHER" id="PTHR18934:SF145">
    <property type="entry name" value="ATP-DEPENDENT RNA HELICASE DHX57-RELATED"/>
    <property type="match status" value="1"/>
</dbReference>
<keyword evidence="4" id="KW-0934">Plastid</keyword>
<comment type="catalytic activity">
    <reaction evidence="11">
        <text>ATP + H2O = ADP + phosphate + H(+)</text>
        <dbReference type="Rhea" id="RHEA:13065"/>
        <dbReference type="ChEBI" id="CHEBI:15377"/>
        <dbReference type="ChEBI" id="CHEBI:15378"/>
        <dbReference type="ChEBI" id="CHEBI:30616"/>
        <dbReference type="ChEBI" id="CHEBI:43474"/>
        <dbReference type="ChEBI" id="CHEBI:456216"/>
        <dbReference type="EC" id="3.6.4.13"/>
    </reaction>
</comment>
<evidence type="ECO:0000256" key="9">
    <source>
        <dbReference type="ARBA" id="ARBA00022884"/>
    </source>
</evidence>
<gene>
    <name evidence="15" type="ORF">PHLGIDRAFT_61853</name>
</gene>
<keyword evidence="6" id="KW-0378">Hydrolase</keyword>
<dbReference type="CDD" id="cd17917">
    <property type="entry name" value="DEXHc_RHA-like"/>
    <property type="match status" value="1"/>
</dbReference>
<dbReference type="HOGENOM" id="CLU_001832_1_3_1"/>
<feature type="domain" description="Helicase C-terminal" evidence="14">
    <location>
        <begin position="904"/>
        <end position="1071"/>
    </location>
</feature>
<dbReference type="EMBL" id="KN840439">
    <property type="protein sequence ID" value="KIP12606.1"/>
    <property type="molecule type" value="Genomic_DNA"/>
</dbReference>
<dbReference type="InterPro" id="IPR027417">
    <property type="entry name" value="P-loop_NTPase"/>
</dbReference>
<evidence type="ECO:0000259" key="14">
    <source>
        <dbReference type="PROSITE" id="PS51194"/>
    </source>
</evidence>
<evidence type="ECO:0000259" key="13">
    <source>
        <dbReference type="PROSITE" id="PS51192"/>
    </source>
</evidence>
<dbReference type="OrthoDB" id="5600252at2759"/>
<dbReference type="Pfam" id="PF00271">
    <property type="entry name" value="Helicase_C"/>
    <property type="match status" value="1"/>
</dbReference>
<evidence type="ECO:0000256" key="2">
    <source>
        <dbReference type="ARBA" id="ARBA00012552"/>
    </source>
</evidence>
<dbReference type="Pfam" id="PF00270">
    <property type="entry name" value="DEAD"/>
    <property type="match status" value="1"/>
</dbReference>
<dbReference type="InterPro" id="IPR011545">
    <property type="entry name" value="DEAD/DEAH_box_helicase_dom"/>
</dbReference>
<dbReference type="EC" id="3.6.4.13" evidence="2"/>
<dbReference type="SMART" id="SM00490">
    <property type="entry name" value="HELICc"/>
    <property type="match status" value="1"/>
</dbReference>
<dbReference type="CDD" id="cd18791">
    <property type="entry name" value="SF2_C_RHA"/>
    <property type="match status" value="1"/>
</dbReference>
<dbReference type="PANTHER" id="PTHR18934">
    <property type="entry name" value="ATP-DEPENDENT RNA HELICASE"/>
    <property type="match status" value="1"/>
</dbReference>